<dbReference type="AlphaFoldDB" id="M0CKQ1"/>
<dbReference type="STRING" id="1227488.C477_01470"/>
<proteinExistence type="predicted"/>
<organism evidence="1 2">
    <name type="scientific">Haloterrigena salina JCM 13891</name>
    <dbReference type="NCBI Taxonomy" id="1227488"/>
    <lineage>
        <taxon>Archaea</taxon>
        <taxon>Methanobacteriati</taxon>
        <taxon>Methanobacteriota</taxon>
        <taxon>Stenosarchaea group</taxon>
        <taxon>Halobacteria</taxon>
        <taxon>Halobacteriales</taxon>
        <taxon>Natrialbaceae</taxon>
        <taxon>Haloterrigena</taxon>
    </lineage>
</organism>
<sequence length="259" mass="30044">MQDKFSDTEIVVKIDPYNQNERDLFRAHKRVPALQVKYSDSNWLLNNPVDDLVGPDQTLILTEWEDGDKLLGRDPDDVFDRLMELEEHVDIAFLGDRWTYEVMTPRQNRKQIMRSVEAQKYLFHRFEEVNADFELRPTILGWKSWHLERNRPLVKLMGGPVGFDATGYRSKYELAKDVNRVIDVLGAEVYINGRIGPTHLEYMPSEVCAFSGKSALLKETKVGDEFSRDLLDSSVEKRLQAVNDSQTELRQFFDQIAGD</sequence>
<name>M0CKQ1_9EURY</name>
<evidence type="ECO:0000313" key="1">
    <source>
        <dbReference type="EMBL" id="ELZ23826.1"/>
    </source>
</evidence>
<dbReference type="PATRIC" id="fig|1227488.3.peg.289"/>
<protein>
    <submittedName>
        <fullName evidence="1">Uncharacterized protein</fullName>
    </submittedName>
</protein>
<dbReference type="EMBL" id="AOIS01000010">
    <property type="protein sequence ID" value="ELZ23826.1"/>
    <property type="molecule type" value="Genomic_DNA"/>
</dbReference>
<dbReference type="eggNOG" id="ENOG502N64B">
    <property type="taxonomic scope" value="Archaea"/>
</dbReference>
<accession>M0CKQ1</accession>
<comment type="caution">
    <text evidence="1">The sequence shown here is derived from an EMBL/GenBank/DDBJ whole genome shotgun (WGS) entry which is preliminary data.</text>
</comment>
<dbReference type="Proteomes" id="UP000011657">
    <property type="component" value="Unassembled WGS sequence"/>
</dbReference>
<keyword evidence="2" id="KW-1185">Reference proteome</keyword>
<reference evidence="1 2" key="1">
    <citation type="journal article" date="2014" name="PLoS Genet.">
        <title>Phylogenetically driven sequencing of extremely halophilic archaea reveals strategies for static and dynamic osmo-response.</title>
        <authorList>
            <person name="Becker E.A."/>
            <person name="Seitzer P.M."/>
            <person name="Tritt A."/>
            <person name="Larsen D."/>
            <person name="Krusor M."/>
            <person name="Yao A.I."/>
            <person name="Wu D."/>
            <person name="Madern D."/>
            <person name="Eisen J.A."/>
            <person name="Darling A.E."/>
            <person name="Facciotti M.T."/>
        </authorList>
    </citation>
    <scope>NUCLEOTIDE SEQUENCE [LARGE SCALE GENOMIC DNA]</scope>
    <source>
        <strain evidence="1 2">JCM 13891</strain>
    </source>
</reference>
<gene>
    <name evidence="1" type="ORF">C477_01470</name>
</gene>
<evidence type="ECO:0000313" key="2">
    <source>
        <dbReference type="Proteomes" id="UP000011657"/>
    </source>
</evidence>